<dbReference type="RefSeq" id="WP_015064148.1">
    <property type="nucleotide sequence ID" value="NC_019382.1"/>
</dbReference>
<dbReference type="PROSITE" id="PS51257">
    <property type="entry name" value="PROKAR_LIPOPROTEIN"/>
    <property type="match status" value="1"/>
</dbReference>
<dbReference type="InterPro" id="IPR011990">
    <property type="entry name" value="TPR-like_helical_dom_sf"/>
</dbReference>
<evidence type="ECO:0000313" key="3">
    <source>
        <dbReference type="Proteomes" id="UP000007564"/>
    </source>
</evidence>
<dbReference type="AlphaFoldDB" id="A0A0C6P5T0"/>
<dbReference type="PROSITE" id="PS50005">
    <property type="entry name" value="TPR"/>
    <property type="match status" value="1"/>
</dbReference>
<name>A0A0C6P5T0_BORBO</name>
<dbReference type="InterPro" id="IPR019734">
    <property type="entry name" value="TPR_rpt"/>
</dbReference>
<dbReference type="Gene3D" id="1.25.40.10">
    <property type="entry name" value="Tetratricopeptide repeat domain"/>
    <property type="match status" value="1"/>
</dbReference>
<feature type="repeat" description="TPR" evidence="1">
    <location>
        <begin position="127"/>
        <end position="160"/>
    </location>
</feature>
<dbReference type="SMART" id="SM00028">
    <property type="entry name" value="TPR"/>
    <property type="match status" value="2"/>
</dbReference>
<keyword evidence="1" id="KW-0802">TPR repeat</keyword>
<dbReference type="PIRSF" id="PIRSF029658">
    <property type="entry name" value="UCP029658_TPR"/>
    <property type="match status" value="1"/>
</dbReference>
<keyword evidence="2" id="KW-0449">Lipoprotein</keyword>
<gene>
    <name evidence="2" type="ORF">BN112_1684</name>
</gene>
<sequence>MKRSHRLGLALAAAAPLLLGGCQTSNVDTAMQLMQQQQQEQALAQQREDADERKRLAAKPELALSLIREAQREGRYFASLAYLDAYRQNFGDSPQVAVMRADALRMTGQIAQSESAYRALTGTDQAAAAWHGLGLLAGGRGDFDQAADYLARATRLRPTDANMLNDLGYALLRAGDPRGARLPLGQAAELAPANAKVLGNLALLLLVEGDYAGARQVMDRAALSPQARQRVQELASQARQRVQELASQARHAGVSAAAAVPVAQAAGREAMVMPVLQRPVMDRFGNPPLLQ</sequence>
<protein>
    <submittedName>
        <fullName evidence="2">Putative lipoprotein</fullName>
    </submittedName>
</protein>
<evidence type="ECO:0000256" key="1">
    <source>
        <dbReference type="PROSITE-ProRule" id="PRU00339"/>
    </source>
</evidence>
<reference evidence="2 3" key="1">
    <citation type="journal article" date="2012" name="BMC Genomics">
        <title>Comparative genomics of the classical Bordetella subspecies: the evolution and exchange of virulence-associated diversity amongst closely related pathogens.</title>
        <authorList>
            <person name="Park J."/>
            <person name="Zhang Y."/>
            <person name="Buboltz A.M."/>
            <person name="Zhang X."/>
            <person name="Schuster S.C."/>
            <person name="Ahuja U."/>
            <person name="Liu M."/>
            <person name="Miller J.F."/>
            <person name="Sebaihia M."/>
            <person name="Bentley S.D."/>
            <person name="Parkhill J."/>
            <person name="Harvill E.T."/>
        </authorList>
    </citation>
    <scope>NUCLEOTIDE SEQUENCE [LARGE SCALE GENOMIC DNA]</scope>
    <source>
        <strain evidence="2 3">253</strain>
    </source>
</reference>
<evidence type="ECO:0000313" key="2">
    <source>
        <dbReference type="EMBL" id="CCJ53601.1"/>
    </source>
</evidence>
<organism evidence="2 3">
    <name type="scientific">Bordetella bronchiseptica 253</name>
    <dbReference type="NCBI Taxonomy" id="568707"/>
    <lineage>
        <taxon>Bacteria</taxon>
        <taxon>Pseudomonadati</taxon>
        <taxon>Pseudomonadota</taxon>
        <taxon>Betaproteobacteria</taxon>
        <taxon>Burkholderiales</taxon>
        <taxon>Alcaligenaceae</taxon>
        <taxon>Bordetella</taxon>
    </lineage>
</organism>
<dbReference type="Pfam" id="PF13432">
    <property type="entry name" value="TPR_16"/>
    <property type="match status" value="1"/>
</dbReference>
<accession>A0A0C6P5T0</accession>
<dbReference type="EMBL" id="HE965806">
    <property type="protein sequence ID" value="CCJ53601.1"/>
    <property type="molecule type" value="Genomic_DNA"/>
</dbReference>
<dbReference type="KEGG" id="bbh:BN112_1684"/>
<dbReference type="SUPFAM" id="SSF48452">
    <property type="entry name" value="TPR-like"/>
    <property type="match status" value="1"/>
</dbReference>
<dbReference type="OrthoDB" id="8535852at2"/>
<dbReference type="Proteomes" id="UP000007564">
    <property type="component" value="Chromosome"/>
</dbReference>
<dbReference type="HOGENOM" id="CLU_069566_0_0_4"/>
<dbReference type="InterPro" id="IPR016931">
    <property type="entry name" value="UCP029658_TPR"/>
</dbReference>
<proteinExistence type="predicted"/>